<keyword evidence="3" id="KW-1015">Disulfide bond</keyword>
<feature type="domain" description="Carbohydrate kinase PfkB" evidence="4">
    <location>
        <begin position="12"/>
        <end position="142"/>
    </location>
</feature>
<evidence type="ECO:0000313" key="7">
    <source>
        <dbReference type="Proteomes" id="UP000682892"/>
    </source>
</evidence>
<dbReference type="GO" id="GO:0046872">
    <property type="term" value="F:metal ion binding"/>
    <property type="evidence" value="ECO:0007669"/>
    <property type="project" value="UniProtKB-KW"/>
</dbReference>
<dbReference type="GO" id="GO:0004730">
    <property type="term" value="F:pseudouridylate synthase activity"/>
    <property type="evidence" value="ECO:0007669"/>
    <property type="project" value="TreeGrafter"/>
</dbReference>
<dbReference type="InterPro" id="IPR036084">
    <property type="entry name" value="Ser_inhib-like_sf"/>
</dbReference>
<dbReference type="Pfam" id="PF00294">
    <property type="entry name" value="PfkB"/>
    <property type="match status" value="1"/>
</dbReference>
<dbReference type="InterPro" id="IPR011611">
    <property type="entry name" value="PfkB_dom"/>
</dbReference>
<dbReference type="Proteomes" id="UP000682892">
    <property type="component" value="Unassembled WGS sequence"/>
</dbReference>
<accession>Q17AQ9</accession>
<evidence type="ECO:0000259" key="5">
    <source>
        <dbReference type="Pfam" id="PF01826"/>
    </source>
</evidence>
<reference evidence="6" key="1">
    <citation type="submission" date="2005-10" db="EMBL/GenBank/DDBJ databases">
        <authorList>
            <person name="Loftus B.J."/>
            <person name="Nene V.M."/>
            <person name="Hannick L.I."/>
            <person name="Bidwell S."/>
            <person name="Haas B."/>
            <person name="Amedeo P."/>
            <person name="Orvis J."/>
            <person name="Wortman J.R."/>
            <person name="White O.R."/>
            <person name="Salzberg S."/>
            <person name="Shumway M."/>
            <person name="Koo H."/>
            <person name="Zhao Y."/>
            <person name="Holmes M."/>
            <person name="Miller J."/>
            <person name="Schatz M."/>
            <person name="Pop M."/>
            <person name="Pai G."/>
            <person name="Utterback T."/>
            <person name="Rogers Y.-H."/>
            <person name="Kravitz S."/>
            <person name="Fraser C.M."/>
        </authorList>
    </citation>
    <scope>NUCLEOTIDE SEQUENCE</scope>
    <source>
        <strain evidence="6">Liverpool</strain>
    </source>
</reference>
<dbReference type="InterPro" id="IPR029056">
    <property type="entry name" value="Ribokinase-like"/>
</dbReference>
<keyword evidence="2" id="KW-0479">Metal-binding</keyword>
<dbReference type="GO" id="GO:0030414">
    <property type="term" value="F:peptidase inhibitor activity"/>
    <property type="evidence" value="ECO:0007669"/>
    <property type="project" value="UniProtKB-KW"/>
</dbReference>
<evidence type="ECO:0000256" key="1">
    <source>
        <dbReference type="ARBA" id="ARBA00022690"/>
    </source>
</evidence>
<dbReference type="GO" id="GO:0005737">
    <property type="term" value="C:cytoplasm"/>
    <property type="evidence" value="ECO:0007669"/>
    <property type="project" value="TreeGrafter"/>
</dbReference>
<evidence type="ECO:0000259" key="4">
    <source>
        <dbReference type="Pfam" id="PF00294"/>
    </source>
</evidence>
<gene>
    <name evidence="6" type="ORF">AaeL_AAEL005219</name>
</gene>
<dbReference type="InterPro" id="IPR002919">
    <property type="entry name" value="TIL_dom"/>
</dbReference>
<dbReference type="GO" id="GO:0016798">
    <property type="term" value="F:hydrolase activity, acting on glycosyl bonds"/>
    <property type="evidence" value="ECO:0007669"/>
    <property type="project" value="TreeGrafter"/>
</dbReference>
<dbReference type="CDD" id="cd19941">
    <property type="entry name" value="TIL"/>
    <property type="match status" value="1"/>
</dbReference>
<dbReference type="GO" id="GO:0006796">
    <property type="term" value="P:phosphate-containing compound metabolic process"/>
    <property type="evidence" value="ECO:0007669"/>
    <property type="project" value="UniProtKB-ARBA"/>
</dbReference>
<name>Q17AQ9_AEDAE</name>
<evidence type="ECO:0000256" key="2">
    <source>
        <dbReference type="ARBA" id="ARBA00022723"/>
    </source>
</evidence>
<reference evidence="6" key="3">
    <citation type="submission" date="2012-09" db="EMBL/GenBank/DDBJ databases">
        <authorList>
            <consortium name="VectorBase"/>
        </authorList>
    </citation>
    <scope>NUCLEOTIDE SEQUENCE</scope>
    <source>
        <strain evidence="6">Liverpool</strain>
    </source>
</reference>
<sequence length="249" mass="27154">MKETSLDGATYHATVNTSCGGVGRNIAEGIWKIFGNVNLITAVGNDQNGDYVKRLLPNHCGASILTAGDLPTANCSILLDNRGDCKLVVGDMSVHNAITAEWINSHEKLIREAPLVIMDANISVEAMKATFELCLQYDKPVIEMKSEVIVVFALALSCFAFPSNDYDNYDGPFPHEACKKPHEVYDDCGSACEKTCENWQPGTLGCVKMCVDGCFCEEGYVRSNATGECIPNSKCWAIVKSILHQFVNN</sequence>
<feature type="domain" description="TIL" evidence="5">
    <location>
        <begin position="180"/>
        <end position="235"/>
    </location>
</feature>
<dbReference type="FunFam" id="2.10.25.10:FF:000674">
    <property type="entry name" value="Mucin-2"/>
    <property type="match status" value="1"/>
</dbReference>
<dbReference type="Pfam" id="PF01826">
    <property type="entry name" value="TIL"/>
    <property type="match status" value="1"/>
</dbReference>
<dbReference type="VEuPathDB" id="VectorBase:AAEL029065"/>
<dbReference type="AlphaFoldDB" id="Q17AQ9"/>
<dbReference type="PANTHER" id="PTHR42909:SF1">
    <property type="entry name" value="CARBOHYDRATE KINASE PFKB DOMAIN-CONTAINING PROTEIN"/>
    <property type="match status" value="1"/>
</dbReference>
<proteinExistence type="predicted"/>
<dbReference type="SUPFAM" id="SSF57567">
    <property type="entry name" value="Serine protease inhibitors"/>
    <property type="match status" value="1"/>
</dbReference>
<dbReference type="eggNOG" id="KOG3009">
    <property type="taxonomic scope" value="Eukaryota"/>
</dbReference>
<dbReference type="PANTHER" id="PTHR42909">
    <property type="entry name" value="ZGC:136858"/>
    <property type="match status" value="1"/>
</dbReference>
<dbReference type="Gene3D" id="3.40.1190.20">
    <property type="match status" value="1"/>
</dbReference>
<evidence type="ECO:0000313" key="6">
    <source>
        <dbReference type="EMBL" id="EAT43327.1"/>
    </source>
</evidence>
<dbReference type="PaxDb" id="7159-AAEL005219-PA"/>
<dbReference type="SUPFAM" id="SSF53613">
    <property type="entry name" value="Ribokinase-like"/>
    <property type="match status" value="1"/>
</dbReference>
<protein>
    <submittedName>
        <fullName evidence="6">AAEL005219-PA</fullName>
    </submittedName>
</protein>
<dbReference type="HOGENOM" id="CLU_1116519_0_0_1"/>
<dbReference type="STRING" id="7159.Q17AQ9"/>
<dbReference type="Gene3D" id="2.10.25.10">
    <property type="entry name" value="Laminin"/>
    <property type="match status" value="1"/>
</dbReference>
<reference evidence="6" key="2">
    <citation type="journal article" date="2007" name="Science">
        <title>Genome sequence of Aedes aegypti, a major arbovirus vector.</title>
        <authorList>
            <person name="Nene V."/>
            <person name="Wortman J.R."/>
            <person name="Lawson D."/>
            <person name="Haas B."/>
            <person name="Kodira C."/>
            <person name="Tu Z.J."/>
            <person name="Loftus B."/>
            <person name="Xi Z."/>
            <person name="Megy K."/>
            <person name="Grabherr M."/>
            <person name="Ren Q."/>
            <person name="Zdobnov E.M."/>
            <person name="Lobo N.F."/>
            <person name="Campbell K.S."/>
            <person name="Brown S.E."/>
            <person name="Bonaldo M.F."/>
            <person name="Zhu J."/>
            <person name="Sinkins S.P."/>
            <person name="Hogenkamp D.G."/>
            <person name="Amedeo P."/>
            <person name="Arensburger P."/>
            <person name="Atkinson P.W."/>
            <person name="Bidwell S."/>
            <person name="Biedler J."/>
            <person name="Birney E."/>
            <person name="Bruggner R.V."/>
            <person name="Costas J."/>
            <person name="Coy M.R."/>
            <person name="Crabtree J."/>
            <person name="Crawford M."/>
            <person name="Debruyn B."/>
            <person name="Decaprio D."/>
            <person name="Eiglmeier K."/>
            <person name="Eisenstadt E."/>
            <person name="El-Dorry H."/>
            <person name="Gelbart W.M."/>
            <person name="Gomes S.L."/>
            <person name="Hammond M."/>
            <person name="Hannick L.I."/>
            <person name="Hogan J.R."/>
            <person name="Holmes M.H."/>
            <person name="Jaffe D."/>
            <person name="Johnston J.S."/>
            <person name="Kennedy R.C."/>
            <person name="Koo H."/>
            <person name="Kravitz S."/>
            <person name="Kriventseva E.V."/>
            <person name="Kulp D."/>
            <person name="Labutti K."/>
            <person name="Lee E."/>
            <person name="Li S."/>
            <person name="Lovin D.D."/>
            <person name="Mao C."/>
            <person name="Mauceli E."/>
            <person name="Menck C.F."/>
            <person name="Miller J.R."/>
            <person name="Montgomery P."/>
            <person name="Mori A."/>
            <person name="Nascimento A.L."/>
            <person name="Naveira H.F."/>
            <person name="Nusbaum C."/>
            <person name="O'leary S."/>
            <person name="Orvis J."/>
            <person name="Pertea M."/>
            <person name="Quesneville H."/>
            <person name="Reidenbach K.R."/>
            <person name="Rogers Y.H."/>
            <person name="Roth C.W."/>
            <person name="Schneider J.R."/>
            <person name="Schatz M."/>
            <person name="Shumway M."/>
            <person name="Stanke M."/>
            <person name="Stinson E.O."/>
            <person name="Tubio J.M."/>
            <person name="Vanzee J.P."/>
            <person name="Verjovski-Almeida S."/>
            <person name="Werner D."/>
            <person name="White O."/>
            <person name="Wyder S."/>
            <person name="Zeng Q."/>
            <person name="Zhao Q."/>
            <person name="Zhao Y."/>
            <person name="Hill C.A."/>
            <person name="Raikhel A.S."/>
            <person name="Soares M.B."/>
            <person name="Knudson D.L."/>
            <person name="Lee N.H."/>
            <person name="Galagan J."/>
            <person name="Salzberg S.L."/>
            <person name="Paulsen I.T."/>
            <person name="Dimopoulos G."/>
            <person name="Collins F.H."/>
            <person name="Birren B."/>
            <person name="Fraser-Liggett C.M."/>
            <person name="Severson D.W."/>
        </authorList>
    </citation>
    <scope>NUCLEOTIDE SEQUENCE [LARGE SCALE GENOMIC DNA]</scope>
    <source>
        <strain evidence="6">Liverpool</strain>
    </source>
</reference>
<dbReference type="PhylomeDB" id="Q17AQ9"/>
<keyword evidence="1" id="KW-0646">Protease inhibitor</keyword>
<evidence type="ECO:0000256" key="3">
    <source>
        <dbReference type="ARBA" id="ARBA00023157"/>
    </source>
</evidence>
<dbReference type="EMBL" id="CH477331">
    <property type="protein sequence ID" value="EAT43327.1"/>
    <property type="molecule type" value="Genomic_DNA"/>
</dbReference>
<organism evidence="6 7">
    <name type="scientific">Aedes aegypti</name>
    <name type="common">Yellowfever mosquito</name>
    <name type="synonym">Culex aegypti</name>
    <dbReference type="NCBI Taxonomy" id="7159"/>
    <lineage>
        <taxon>Eukaryota</taxon>
        <taxon>Metazoa</taxon>
        <taxon>Ecdysozoa</taxon>
        <taxon>Arthropoda</taxon>
        <taxon>Hexapoda</taxon>
        <taxon>Insecta</taxon>
        <taxon>Pterygota</taxon>
        <taxon>Neoptera</taxon>
        <taxon>Endopterygota</taxon>
        <taxon>Diptera</taxon>
        <taxon>Nematocera</taxon>
        <taxon>Culicoidea</taxon>
        <taxon>Culicidae</taxon>
        <taxon>Culicinae</taxon>
        <taxon>Aedini</taxon>
        <taxon>Aedes</taxon>
        <taxon>Stegomyia</taxon>
    </lineage>
</organism>